<proteinExistence type="predicted"/>
<keyword evidence="1" id="KW-0732">Signal</keyword>
<dbReference type="EMBL" id="AP029022">
    <property type="protein sequence ID" value="BEV04682.1"/>
    <property type="molecule type" value="Genomic_DNA"/>
</dbReference>
<evidence type="ECO:0000256" key="1">
    <source>
        <dbReference type="SAM" id="SignalP"/>
    </source>
</evidence>
<protein>
    <submittedName>
        <fullName evidence="2">Uncharacterized protein</fullName>
    </submittedName>
</protein>
<gene>
    <name evidence="2" type="ORF">CRDW_20560</name>
</gene>
<accession>A0ABN7CE41</accession>
<keyword evidence="3" id="KW-1185">Reference proteome</keyword>
<organism evidence="2 3">
    <name type="scientific">Chryseobacterium gambrini</name>
    <dbReference type="NCBI Taxonomy" id="373672"/>
    <lineage>
        <taxon>Bacteria</taxon>
        <taxon>Pseudomonadati</taxon>
        <taxon>Bacteroidota</taxon>
        <taxon>Flavobacteriia</taxon>
        <taxon>Flavobacteriales</taxon>
        <taxon>Weeksellaceae</taxon>
        <taxon>Chryseobacterium group</taxon>
        <taxon>Chryseobacterium</taxon>
    </lineage>
</organism>
<feature type="chain" id="PRO_5045940584" evidence="1">
    <location>
        <begin position="22"/>
        <end position="293"/>
    </location>
</feature>
<dbReference type="Proteomes" id="UP001380186">
    <property type="component" value="Chromosome"/>
</dbReference>
<evidence type="ECO:0000313" key="3">
    <source>
        <dbReference type="Proteomes" id="UP001380186"/>
    </source>
</evidence>
<evidence type="ECO:0000313" key="2">
    <source>
        <dbReference type="EMBL" id="BEV04682.1"/>
    </source>
</evidence>
<sequence length="293" mass="31530">MKKSLFIISAFALLSVSNIKAQSTLIADNLSAGSQFTSTFNPDLTKIASFQDEPATSNGVFIHHSGSTTMGNKNTENSKALLELSSNNKGFLPTRLTTAQIEALGAATSETGMVVYDTTKKCLSIFDGTKWNCAGGAGGAVVLNHKIVGTGETYNANNNQQGYAPYTVQADDHIIEWQAKSTNALAYNHSNGNLTPYTYPLGVNAAANFILPDPTTCKGRELKIYNASYEANYPSATYAHIFTNYPIYNTVNSSQVPYGKPAIGNYFISWAAGVNKVTITSNGTYWVSENYSN</sequence>
<feature type="signal peptide" evidence="1">
    <location>
        <begin position="1"/>
        <end position="21"/>
    </location>
</feature>
<name>A0ABN7CE41_9FLAO</name>
<dbReference type="RefSeq" id="WP_108409732.1">
    <property type="nucleotide sequence ID" value="NZ_AP029022.1"/>
</dbReference>
<reference evidence="2 3" key="1">
    <citation type="journal article" date="2020" name="Microbes Environ.">
        <title>Synthetic bacterial community of duckweed: a simple and stable system to study plant-microbe interactions.</title>
        <authorList>
            <person name="Ishizawa H."/>
            <person name="Tada M."/>
            <person name="Kuroda M."/>
            <person name="Inoue D."/>
            <person name="Futamata H."/>
            <person name="Ike M."/>
        </authorList>
    </citation>
    <scope>NUCLEOTIDE SEQUENCE [LARGE SCALE GENOMIC DNA]</scope>
    <source>
        <strain evidence="2 3">DW100</strain>
    </source>
</reference>